<dbReference type="AlphaFoldDB" id="A0A5K3F8E0"/>
<evidence type="ECO:0000313" key="2">
    <source>
        <dbReference type="WBParaSite" id="MCU_005793-RA"/>
    </source>
</evidence>
<evidence type="ECO:0000259" key="1">
    <source>
        <dbReference type="Pfam" id="PF01590"/>
    </source>
</evidence>
<accession>A0A5K3F8E0</accession>
<dbReference type="InterPro" id="IPR029016">
    <property type="entry name" value="GAF-like_dom_sf"/>
</dbReference>
<feature type="domain" description="GAF" evidence="1">
    <location>
        <begin position="185"/>
        <end position="270"/>
    </location>
</feature>
<sequence length="273" mass="30461">MDCPFCSSGMQQTTERTEKAIFTWMDNNPNILRNYIFSHASQNVVDDIMLAASLKKSKSFHPSQHCFSRINSLSLSQSKHTELPIRKINSSEFEELAFHPILATGSDGYQSFLASLPLSYVTSPRPCFQDPPTESESNETFSHFNSRFGKEKREEGRQALADSFAELYSSDLMQELVLDIWNDSDLPSLCFKILRNACLLLNADRSSLFMVEVNASTGDRILVSKLFDVTAKCTLAESLKKSEAKSVSLPFGVGIVGWVAQTGKAVNISNVYE</sequence>
<dbReference type="SUPFAM" id="SSF55781">
    <property type="entry name" value="GAF domain-like"/>
    <property type="match status" value="1"/>
</dbReference>
<name>A0A5K3F8E0_MESCO</name>
<dbReference type="WBParaSite" id="MCU_005793-RA">
    <property type="protein sequence ID" value="MCU_005793-RA"/>
    <property type="gene ID" value="MCU_005793"/>
</dbReference>
<dbReference type="InterPro" id="IPR003018">
    <property type="entry name" value="GAF"/>
</dbReference>
<reference evidence="2" key="1">
    <citation type="submission" date="2019-11" db="UniProtKB">
        <authorList>
            <consortium name="WormBaseParasite"/>
        </authorList>
    </citation>
    <scope>IDENTIFICATION</scope>
</reference>
<dbReference type="Pfam" id="PF01590">
    <property type="entry name" value="GAF"/>
    <property type="match status" value="1"/>
</dbReference>
<proteinExistence type="predicted"/>
<organism evidence="2">
    <name type="scientific">Mesocestoides corti</name>
    <name type="common">Flatworm</name>
    <dbReference type="NCBI Taxonomy" id="53468"/>
    <lineage>
        <taxon>Eukaryota</taxon>
        <taxon>Metazoa</taxon>
        <taxon>Spiralia</taxon>
        <taxon>Lophotrochozoa</taxon>
        <taxon>Platyhelminthes</taxon>
        <taxon>Cestoda</taxon>
        <taxon>Eucestoda</taxon>
        <taxon>Cyclophyllidea</taxon>
        <taxon>Mesocestoididae</taxon>
        <taxon>Mesocestoides</taxon>
    </lineage>
</organism>
<dbReference type="Gene3D" id="3.30.450.40">
    <property type="match status" value="1"/>
</dbReference>
<protein>
    <submittedName>
        <fullName evidence="2">GAF domain-containing protein</fullName>
    </submittedName>
</protein>